<keyword evidence="4" id="KW-0496">Mitochondrion</keyword>
<comment type="subcellular location">
    <subcellularLocation>
        <location evidence="1">Mitochondrion</location>
    </subcellularLocation>
</comment>
<dbReference type="Gene3D" id="3.40.1370.10">
    <property type="match status" value="1"/>
</dbReference>
<name>A0A914WZQ7_9BILA</name>
<dbReference type="WBParaSite" id="PSAMB.scaffold588size46459.g7179.t1">
    <property type="protein sequence ID" value="PSAMB.scaffold588size46459.g7179.t1"/>
    <property type="gene ID" value="PSAMB.scaffold588size46459.g7179"/>
</dbReference>
<evidence type="ECO:0000256" key="4">
    <source>
        <dbReference type="ARBA" id="ARBA00023128"/>
    </source>
</evidence>
<dbReference type="Pfam" id="PF00573">
    <property type="entry name" value="Ribosomal_L4"/>
    <property type="match status" value="1"/>
</dbReference>
<evidence type="ECO:0000313" key="9">
    <source>
        <dbReference type="WBParaSite" id="PSAMB.scaffold588size46459.g7179.t1"/>
    </source>
</evidence>
<dbReference type="GO" id="GO:0005840">
    <property type="term" value="C:ribosome"/>
    <property type="evidence" value="ECO:0007669"/>
    <property type="project" value="UniProtKB-KW"/>
</dbReference>
<dbReference type="GO" id="GO:0003735">
    <property type="term" value="F:structural constituent of ribosome"/>
    <property type="evidence" value="ECO:0007669"/>
    <property type="project" value="InterPro"/>
</dbReference>
<evidence type="ECO:0000256" key="3">
    <source>
        <dbReference type="ARBA" id="ARBA00022980"/>
    </source>
</evidence>
<dbReference type="GO" id="GO:0006412">
    <property type="term" value="P:translation"/>
    <property type="evidence" value="ECO:0007669"/>
    <property type="project" value="InterPro"/>
</dbReference>
<evidence type="ECO:0000256" key="7">
    <source>
        <dbReference type="ARBA" id="ARBA00082711"/>
    </source>
</evidence>
<dbReference type="Proteomes" id="UP000887566">
    <property type="component" value="Unplaced"/>
</dbReference>
<dbReference type="GO" id="GO:1990904">
    <property type="term" value="C:ribonucleoprotein complex"/>
    <property type="evidence" value="ECO:0007669"/>
    <property type="project" value="UniProtKB-KW"/>
</dbReference>
<dbReference type="PANTHER" id="PTHR10746">
    <property type="entry name" value="50S RIBOSOMAL PROTEIN L4"/>
    <property type="match status" value="1"/>
</dbReference>
<dbReference type="FunFam" id="3.40.1370.10:FF:000005">
    <property type="entry name" value="39S ribosomal protein L4, mitochondrial"/>
    <property type="match status" value="1"/>
</dbReference>
<evidence type="ECO:0000256" key="6">
    <source>
        <dbReference type="ARBA" id="ARBA00040565"/>
    </source>
</evidence>
<dbReference type="InterPro" id="IPR002136">
    <property type="entry name" value="Ribosomal_uL4"/>
</dbReference>
<protein>
    <recommendedName>
        <fullName evidence="6">Large ribosomal subunit protein uL4m</fullName>
    </recommendedName>
    <alternativeName>
        <fullName evidence="7">39S ribosomal protein L4, mitochondrial</fullName>
    </alternativeName>
</protein>
<dbReference type="PANTHER" id="PTHR10746:SF6">
    <property type="entry name" value="LARGE RIBOSOMAL SUBUNIT PROTEIN UL4M"/>
    <property type="match status" value="1"/>
</dbReference>
<evidence type="ECO:0000256" key="1">
    <source>
        <dbReference type="ARBA" id="ARBA00004173"/>
    </source>
</evidence>
<evidence type="ECO:0000313" key="8">
    <source>
        <dbReference type="Proteomes" id="UP000887566"/>
    </source>
</evidence>
<accession>A0A914WZQ7</accession>
<organism evidence="8 9">
    <name type="scientific">Plectus sambesii</name>
    <dbReference type="NCBI Taxonomy" id="2011161"/>
    <lineage>
        <taxon>Eukaryota</taxon>
        <taxon>Metazoa</taxon>
        <taxon>Ecdysozoa</taxon>
        <taxon>Nematoda</taxon>
        <taxon>Chromadorea</taxon>
        <taxon>Plectida</taxon>
        <taxon>Plectina</taxon>
        <taxon>Plectoidea</taxon>
        <taxon>Plectidae</taxon>
        <taxon>Plectus</taxon>
    </lineage>
</organism>
<evidence type="ECO:0000256" key="5">
    <source>
        <dbReference type="ARBA" id="ARBA00023274"/>
    </source>
</evidence>
<reference evidence="9" key="1">
    <citation type="submission" date="2022-11" db="UniProtKB">
        <authorList>
            <consortium name="WormBaseParasite"/>
        </authorList>
    </citation>
    <scope>IDENTIFICATION</scope>
</reference>
<dbReference type="GO" id="GO:0005743">
    <property type="term" value="C:mitochondrial inner membrane"/>
    <property type="evidence" value="ECO:0007669"/>
    <property type="project" value="UniProtKB-ARBA"/>
</dbReference>
<dbReference type="InterPro" id="IPR013005">
    <property type="entry name" value="Ribosomal_uL4-like"/>
</dbReference>
<keyword evidence="3" id="KW-0689">Ribosomal protein</keyword>
<dbReference type="InterPro" id="IPR023574">
    <property type="entry name" value="Ribosomal_uL4_dom_sf"/>
</dbReference>
<evidence type="ECO:0000256" key="2">
    <source>
        <dbReference type="ARBA" id="ARBA00010528"/>
    </source>
</evidence>
<keyword evidence="8" id="KW-1185">Reference proteome</keyword>
<dbReference type="AlphaFoldDB" id="A0A914WZQ7"/>
<comment type="similarity">
    <text evidence="2">Belongs to the universal ribosomal protein uL4 family.</text>
</comment>
<sequence length="321" mass="36561">MLSRQLLFAFRGVQRCCGRPISSPSSVATFRKCYVSSNAGADSPSSTTPEPVFAGRNLWRADTLTSFQEKPQAWLSTLEDKHDRKIGLLDLHPDVFRAPPRLDIVHRNIVWQQNYRNVQFTKTLTRAEMPGGGKKPWPGKRMGRSKAGSIRAPYFRGGGIAHGVRGPRTWFYMLPDALRLKGLCTSLTIKHNQDDLVIVDSFDRLPSPDAQFLHDLADHRNWGYSVLFIDVPDRACENLALACADIPSFNIMPTYGLNCYSMHKYQTLVMTHEALNYLEERILFHLHRADTLQNKFRYKDMKEKLLNEGEGEDDPVHAPFV</sequence>
<keyword evidence="5" id="KW-0687">Ribonucleoprotein</keyword>
<proteinExistence type="inferred from homology"/>
<dbReference type="SUPFAM" id="SSF52166">
    <property type="entry name" value="Ribosomal protein L4"/>
    <property type="match status" value="1"/>
</dbReference>